<name>A0AAD1HAT2_9MYCO</name>
<gene>
    <name evidence="2" type="ORF">MMOR_28080</name>
</gene>
<protein>
    <submittedName>
        <fullName evidence="2">Uncharacterized protein</fullName>
    </submittedName>
</protein>
<evidence type="ECO:0000313" key="3">
    <source>
        <dbReference type="Proteomes" id="UP000466681"/>
    </source>
</evidence>
<evidence type="ECO:0000256" key="1">
    <source>
        <dbReference type="SAM" id="MobiDB-lite"/>
    </source>
</evidence>
<dbReference type="EMBL" id="AP022560">
    <property type="protein sequence ID" value="BBX01872.1"/>
    <property type="molecule type" value="Genomic_DNA"/>
</dbReference>
<feature type="region of interest" description="Disordered" evidence="1">
    <location>
        <begin position="80"/>
        <end position="131"/>
    </location>
</feature>
<dbReference type="KEGG" id="mmor:MMOR_28080"/>
<dbReference type="AlphaFoldDB" id="A0AAD1HAT2"/>
<evidence type="ECO:0000313" key="2">
    <source>
        <dbReference type="EMBL" id="BBX01872.1"/>
    </source>
</evidence>
<accession>A0AAD1HAT2</accession>
<dbReference type="RefSeq" id="WP_083155595.1">
    <property type="nucleotide sequence ID" value="NZ_AP022560.1"/>
</dbReference>
<reference evidence="2 3" key="1">
    <citation type="journal article" date="2019" name="Emerg. Microbes Infect.">
        <title>Comprehensive subspecies identification of 175 nontuberculous mycobacteria species based on 7547 genomic profiles.</title>
        <authorList>
            <person name="Matsumoto Y."/>
            <person name="Kinjo T."/>
            <person name="Motooka D."/>
            <person name="Nabeya D."/>
            <person name="Jung N."/>
            <person name="Uechi K."/>
            <person name="Horii T."/>
            <person name="Iida T."/>
            <person name="Fujita J."/>
            <person name="Nakamura S."/>
        </authorList>
    </citation>
    <scope>NUCLEOTIDE SEQUENCE [LARGE SCALE GENOMIC DNA]</scope>
    <source>
        <strain evidence="2 3">JCM 6375</strain>
    </source>
</reference>
<keyword evidence="3" id="KW-1185">Reference proteome</keyword>
<organism evidence="2 3">
    <name type="scientific">Mycolicibacterium moriokaense</name>
    <dbReference type="NCBI Taxonomy" id="39691"/>
    <lineage>
        <taxon>Bacteria</taxon>
        <taxon>Bacillati</taxon>
        <taxon>Actinomycetota</taxon>
        <taxon>Actinomycetes</taxon>
        <taxon>Mycobacteriales</taxon>
        <taxon>Mycobacteriaceae</taxon>
        <taxon>Mycolicibacterium</taxon>
    </lineage>
</organism>
<proteinExistence type="predicted"/>
<sequence length="131" mass="13357">MTGSARTNRLVLRLIVGALAIGSFGLTAPMAVADAQSNNPIFGSSGNQSSNPLHQVHRPSLIAIPGRGFTANGPTLHAVESVTPSAQPNLAEVEAPAPTPRPNPAEVEAPTPKEVPAERAPTASPASEGKE</sequence>
<dbReference type="Proteomes" id="UP000466681">
    <property type="component" value="Chromosome"/>
</dbReference>